<evidence type="ECO:0000256" key="10">
    <source>
        <dbReference type="SAM" id="MobiDB-lite"/>
    </source>
</evidence>
<evidence type="ECO:0000256" key="7">
    <source>
        <dbReference type="ARBA" id="ARBA00047899"/>
    </source>
</evidence>
<evidence type="ECO:0000259" key="11">
    <source>
        <dbReference type="PROSITE" id="PS50011"/>
    </source>
</evidence>
<dbReference type="eggNOG" id="COG0515">
    <property type="taxonomic scope" value="Bacteria"/>
</dbReference>
<feature type="region of interest" description="Disordered" evidence="10">
    <location>
        <begin position="296"/>
        <end position="360"/>
    </location>
</feature>
<evidence type="ECO:0000313" key="12">
    <source>
        <dbReference type="EMBL" id="ABW30434.1"/>
    </source>
</evidence>
<keyword evidence="6 9" id="KW-0067">ATP-binding</keyword>
<dbReference type="KEGG" id="amr:AM1_5480"/>
<dbReference type="STRING" id="329726.AM1_5480"/>
<dbReference type="GO" id="GO:0004674">
    <property type="term" value="F:protein serine/threonine kinase activity"/>
    <property type="evidence" value="ECO:0007669"/>
    <property type="project" value="UniProtKB-KW"/>
</dbReference>
<keyword evidence="2 12" id="KW-0723">Serine/threonine-protein kinase</keyword>
<feature type="compositionally biased region" description="Polar residues" evidence="10">
    <location>
        <begin position="329"/>
        <end position="338"/>
    </location>
</feature>
<feature type="domain" description="Protein kinase" evidence="11">
    <location>
        <begin position="8"/>
        <end position="263"/>
    </location>
</feature>
<evidence type="ECO:0000256" key="6">
    <source>
        <dbReference type="ARBA" id="ARBA00022840"/>
    </source>
</evidence>
<keyword evidence="13" id="KW-1185">Reference proteome</keyword>
<organism evidence="12 13">
    <name type="scientific">Acaryochloris marina (strain MBIC 11017)</name>
    <dbReference type="NCBI Taxonomy" id="329726"/>
    <lineage>
        <taxon>Bacteria</taxon>
        <taxon>Bacillati</taxon>
        <taxon>Cyanobacteriota</taxon>
        <taxon>Cyanophyceae</taxon>
        <taxon>Acaryochloridales</taxon>
        <taxon>Acaryochloridaceae</taxon>
        <taxon>Acaryochloris</taxon>
    </lineage>
</organism>
<dbReference type="SUPFAM" id="SSF56112">
    <property type="entry name" value="Protein kinase-like (PK-like)"/>
    <property type="match status" value="1"/>
</dbReference>
<evidence type="ECO:0000256" key="5">
    <source>
        <dbReference type="ARBA" id="ARBA00022777"/>
    </source>
</evidence>
<accession>B0CCZ2</accession>
<evidence type="ECO:0000256" key="4">
    <source>
        <dbReference type="ARBA" id="ARBA00022741"/>
    </source>
</evidence>
<protein>
    <recommendedName>
        <fullName evidence="1">non-specific serine/threonine protein kinase</fullName>
        <ecNumber evidence="1">2.7.11.1</ecNumber>
    </recommendedName>
</protein>
<dbReference type="InterPro" id="IPR017441">
    <property type="entry name" value="Protein_kinase_ATP_BS"/>
</dbReference>
<keyword evidence="3" id="KW-0808">Transferase</keyword>
<name>B0CCZ2_ACAM1</name>
<keyword evidence="5 12" id="KW-0418">Kinase</keyword>
<evidence type="ECO:0000256" key="1">
    <source>
        <dbReference type="ARBA" id="ARBA00012513"/>
    </source>
</evidence>
<dbReference type="PROSITE" id="PS00107">
    <property type="entry name" value="PROTEIN_KINASE_ATP"/>
    <property type="match status" value="1"/>
</dbReference>
<dbReference type="InterPro" id="IPR011009">
    <property type="entry name" value="Kinase-like_dom_sf"/>
</dbReference>
<dbReference type="InterPro" id="IPR000719">
    <property type="entry name" value="Prot_kinase_dom"/>
</dbReference>
<dbReference type="SMART" id="SM00220">
    <property type="entry name" value="S_TKc"/>
    <property type="match status" value="1"/>
</dbReference>
<dbReference type="PROSITE" id="PS50011">
    <property type="entry name" value="PROTEIN_KINASE_DOM"/>
    <property type="match status" value="1"/>
</dbReference>
<dbReference type="Proteomes" id="UP000000268">
    <property type="component" value="Chromosome"/>
</dbReference>
<evidence type="ECO:0000256" key="9">
    <source>
        <dbReference type="PROSITE-ProRule" id="PRU10141"/>
    </source>
</evidence>
<dbReference type="EMBL" id="CP000828">
    <property type="protein sequence ID" value="ABW30434.1"/>
    <property type="molecule type" value="Genomic_DNA"/>
</dbReference>
<dbReference type="HOGENOM" id="CLU_634049_0_0_3"/>
<dbReference type="PANTHER" id="PTHR24363:SF0">
    <property type="entry name" value="SERINE_THREONINE KINASE LIKE DOMAIN CONTAINING 1"/>
    <property type="match status" value="1"/>
</dbReference>
<dbReference type="EC" id="2.7.11.1" evidence="1"/>
<feature type="binding site" evidence="9">
    <location>
        <position position="40"/>
    </location>
    <ligand>
        <name>ATP</name>
        <dbReference type="ChEBI" id="CHEBI:30616"/>
    </ligand>
</feature>
<proteinExistence type="predicted"/>
<dbReference type="AlphaFoldDB" id="B0CCZ2"/>
<dbReference type="Pfam" id="PF00069">
    <property type="entry name" value="Pkinase"/>
    <property type="match status" value="1"/>
</dbReference>
<evidence type="ECO:0000256" key="3">
    <source>
        <dbReference type="ARBA" id="ARBA00022679"/>
    </source>
</evidence>
<reference evidence="12 13" key="1">
    <citation type="journal article" date="2008" name="Proc. Natl. Acad. Sci. U.S.A.">
        <title>Niche adaptation and genome expansion in the chlorophyll d-producing cyanobacterium Acaryochloris marina.</title>
        <authorList>
            <person name="Swingley W.D."/>
            <person name="Chen M."/>
            <person name="Cheung P.C."/>
            <person name="Conrad A.L."/>
            <person name="Dejesa L.C."/>
            <person name="Hao J."/>
            <person name="Honchak B.M."/>
            <person name="Karbach L.E."/>
            <person name="Kurdoglu A."/>
            <person name="Lahiri S."/>
            <person name="Mastrian S.D."/>
            <person name="Miyashita H."/>
            <person name="Page L."/>
            <person name="Ramakrishna P."/>
            <person name="Satoh S."/>
            <person name="Sattley W.M."/>
            <person name="Shimada Y."/>
            <person name="Taylor H.L."/>
            <person name="Tomo T."/>
            <person name="Tsuchiya T."/>
            <person name="Wang Z.T."/>
            <person name="Raymond J."/>
            <person name="Mimuro M."/>
            <person name="Blankenship R.E."/>
            <person name="Touchman J.W."/>
        </authorList>
    </citation>
    <scope>NUCLEOTIDE SEQUENCE [LARGE SCALE GENOMIC DNA]</scope>
    <source>
        <strain evidence="13">MBIC 11017</strain>
    </source>
</reference>
<comment type="catalytic activity">
    <reaction evidence="8">
        <text>L-seryl-[protein] + ATP = O-phospho-L-seryl-[protein] + ADP + H(+)</text>
        <dbReference type="Rhea" id="RHEA:17989"/>
        <dbReference type="Rhea" id="RHEA-COMP:9863"/>
        <dbReference type="Rhea" id="RHEA-COMP:11604"/>
        <dbReference type="ChEBI" id="CHEBI:15378"/>
        <dbReference type="ChEBI" id="CHEBI:29999"/>
        <dbReference type="ChEBI" id="CHEBI:30616"/>
        <dbReference type="ChEBI" id="CHEBI:83421"/>
        <dbReference type="ChEBI" id="CHEBI:456216"/>
        <dbReference type="EC" id="2.7.11.1"/>
    </reaction>
</comment>
<evidence type="ECO:0000313" key="13">
    <source>
        <dbReference type="Proteomes" id="UP000000268"/>
    </source>
</evidence>
<comment type="catalytic activity">
    <reaction evidence="7">
        <text>L-threonyl-[protein] + ATP = O-phospho-L-threonyl-[protein] + ADP + H(+)</text>
        <dbReference type="Rhea" id="RHEA:46608"/>
        <dbReference type="Rhea" id="RHEA-COMP:11060"/>
        <dbReference type="Rhea" id="RHEA-COMP:11605"/>
        <dbReference type="ChEBI" id="CHEBI:15378"/>
        <dbReference type="ChEBI" id="CHEBI:30013"/>
        <dbReference type="ChEBI" id="CHEBI:30616"/>
        <dbReference type="ChEBI" id="CHEBI:61977"/>
        <dbReference type="ChEBI" id="CHEBI:456216"/>
        <dbReference type="EC" id="2.7.11.1"/>
    </reaction>
</comment>
<dbReference type="Gene3D" id="1.10.510.10">
    <property type="entry name" value="Transferase(Phosphotransferase) domain 1"/>
    <property type="match status" value="1"/>
</dbReference>
<dbReference type="CDD" id="cd14014">
    <property type="entry name" value="STKc_PknB_like"/>
    <property type="match status" value="1"/>
</dbReference>
<keyword evidence="4 9" id="KW-0547">Nucleotide-binding</keyword>
<dbReference type="OrthoDB" id="468998at2"/>
<dbReference type="PANTHER" id="PTHR24363">
    <property type="entry name" value="SERINE/THREONINE PROTEIN KINASE"/>
    <property type="match status" value="1"/>
</dbReference>
<evidence type="ECO:0000256" key="8">
    <source>
        <dbReference type="ARBA" id="ARBA00048679"/>
    </source>
</evidence>
<sequence>MSTLANRYKIIKNLGAGGFSQVYLAKDLQRDDHRRCVIKKLQPKSDDPFTVRTSRRLFKTEVNVLQKLGNHDRIPQLFLSFEEDRQFYLVEQYITGQSLSRELNWWHWTEAKTVAFLQDILETLAFVHRKQVIHRDIKPENLIRRDHDQRIVLIDFGSVKKRQQSEHTAIVGTKGYMPLEQLLGKPRLNSDVYAVGMIALRGLTGINPAKTAFPTDPDTGELLWQHKTDVSPELAQVLNTMVRQDHRHRYPSAQEALKAVSQLGEIPAPSRRRLLQAAGLSVMGLLGTGMAYPAFSQELPNRKPPSSFPGHSPVADKSPTPEQEVSVEKSPNSEGKGTTSKERKEPSPASPALAAAPQRLDKQELLRRYGSYNECRKVAKANGIKFSTTPTWDKLVYAFSYSEALQQMSQVYLKTYPNPALAGISLELPLQS</sequence>
<dbReference type="RefSeq" id="WP_012165670.1">
    <property type="nucleotide sequence ID" value="NC_009925.1"/>
</dbReference>
<evidence type="ECO:0000256" key="2">
    <source>
        <dbReference type="ARBA" id="ARBA00022527"/>
    </source>
</evidence>
<gene>
    <name evidence="12" type="ordered locus">AM1_5480</name>
</gene>
<dbReference type="GO" id="GO:0005524">
    <property type="term" value="F:ATP binding"/>
    <property type="evidence" value="ECO:0007669"/>
    <property type="project" value="UniProtKB-UniRule"/>
</dbReference>